<dbReference type="NCBIfam" id="TIGR02601">
    <property type="entry name" value="autotrns_rpt"/>
    <property type="match status" value="2"/>
</dbReference>
<dbReference type="Pfam" id="PF03797">
    <property type="entry name" value="Autotransporter"/>
    <property type="match status" value="1"/>
</dbReference>
<dbReference type="InterPro" id="IPR036709">
    <property type="entry name" value="Autotransporte_beta_dom_sf"/>
</dbReference>
<evidence type="ECO:0000313" key="3">
    <source>
        <dbReference type="EMBL" id="MDX5983680.1"/>
    </source>
</evidence>
<reference evidence="3 4" key="1">
    <citation type="submission" date="2023-11" db="EMBL/GenBank/DDBJ databases">
        <title>MicrobeMod: A computational toolkit for identifying prokaryotic methylation and restriction-modification with nanopore sequencing.</title>
        <authorList>
            <person name="Crits-Christoph A."/>
            <person name="Kang S.C."/>
            <person name="Lee H."/>
            <person name="Ostrov N."/>
        </authorList>
    </citation>
    <scope>NUCLEOTIDE SEQUENCE [LARGE SCALE GENOMIC DNA]</scope>
    <source>
        <strain evidence="3 4">ATCC 14820</strain>
    </source>
</reference>
<dbReference type="SUPFAM" id="SSF51126">
    <property type="entry name" value="Pectin lyase-like"/>
    <property type="match status" value="2"/>
</dbReference>
<dbReference type="InterPro" id="IPR011050">
    <property type="entry name" value="Pectin_lyase_fold/virulence"/>
</dbReference>
<sequence length="1378" mass="134124">MLTANAAHADCSNTAPATGANVACTGASTTGVIAASSDQVTLDLAIGGSIVPASGPSIWLGKQTHVHLEANTTTGNPALPNNSALLLGDGSTVIVDGLIQSQGGITGPTQGGNATGLAGATVTVGQTGAITTNGTANNRAIDGRAGGNVYVIDGRISATGTSGQGISVGNGDMLTIGATGSIGTLSGDTSNPIDGFGKTGVTVVTAAGSSISLHGIGRAIQLGANANVTIGGAITSLGDTAITNSSGGVAVEVGVNSTVHLLSTGSITTGNTSALGNGGSGATGISTYSTTGTSHSTIIVDGTISTQKATGILAGVGDSITIGATGKVTSRGASRAIFVNAYSAVGNDTVTIDIAGRVEALGTSNALYISGSRASGQTVKTPVHANVTIEQGGSLFSQSGVTYGQDPGSSVYPEVIDNLVVAGTIQRGTPGVAINLGDGADTITLLPTFVIGGSIDGGINSGGPSVIDTFALDGAAGTAGVFDFGVNALANFGAARKQGAGVWALNGVSGAGLTGTFSVNAGTLLVNGTLSNASVAVASGGSLGGAGQIVNAVSIADGATLVGMTGQTLTMGQLTLSGGSIVNATLGAPGGAGLFNVGGNLTLDGTLNVTGAGGFGAGVYRLFDYGGTLTDNGLAIGSVPMGTNIADLTVQTSVANQINVVVTSGPGPIQFWNGATTAPTGTIVGGSGTWSAGPTANWTNAAGARSDRWLGNFAVFQGGRGAANGTVTIDDSLGAVSAKGVQFIGTGWTVAGDALTLAGDGGATTIRVGDGSAAGAGDSGTVGATLTGASRLVKDDLGTLILTGTNTYSGGTTINAGTLQLGNGGTTGTVTGDIVDNGTLAFSRSDAVTFGAAIGGTGLVRKLGSNMLTLAGDSSAFTGETRIEAGTLSVGGRLGGLLTIASGGRLQGTGTVGSVTVASGATIAPGNSIGTLNTGAITFGAGSIYEVEVDAAGNGDRIASSGVATINGGTVRVLAGAGNYARGTNYTILTASGGVTGSGFSGVTSNLAFLTPTLTQGANSVILTLTRNDIDFAAIGGSFNERSSGHALDAIGSGTIYNAVVQLDAPTARAAFDALSGEVHASVRTAMIENSRLPREAVLRALAADGTDGARSWAQGYGNWGRSNGDGNAARLDRDAAGFVIGLDAALGANWRLGVAGGYTRTDLRIPARASAANADQVQVLAYAGAAYGPVRIRIGGGYAHAAIATARSAGFPGFSDSPSASYDGSVVQGFGELAYDLNAGRGSIEPFAGVNAANARTGGFTERGGAAALTGDRASETIVQSVVGLRASTAATAPVSFNALIAWTHDYGNLTPQSMLRFAGQASFPIAGTPLARDGASVDLGLTWHVTTRLSLAATYSGVFGDGVRDHAAKGGLQLTF</sequence>
<dbReference type="InterPro" id="IPR005546">
    <property type="entry name" value="Autotransporte_beta"/>
</dbReference>
<keyword evidence="1" id="KW-0732">Signal</keyword>
<feature type="domain" description="Autotransporter" evidence="2">
    <location>
        <begin position="1105"/>
        <end position="1378"/>
    </location>
</feature>
<dbReference type="RefSeq" id="WP_010404636.1">
    <property type="nucleotide sequence ID" value="NZ_JAWXXV010000001.1"/>
</dbReference>
<comment type="caution">
    <text evidence="3">The sequence shown here is derived from an EMBL/GenBank/DDBJ whole genome shotgun (WGS) entry which is preliminary data.</text>
</comment>
<dbReference type="PROSITE" id="PS51208">
    <property type="entry name" value="AUTOTRANSPORTER"/>
    <property type="match status" value="1"/>
</dbReference>
<dbReference type="Proteomes" id="UP001279660">
    <property type="component" value="Unassembled WGS sequence"/>
</dbReference>
<accession>A0ABU4PJ69</accession>
<evidence type="ECO:0000256" key="1">
    <source>
        <dbReference type="ARBA" id="ARBA00022729"/>
    </source>
</evidence>
<dbReference type="InterPro" id="IPR013425">
    <property type="entry name" value="Autotrns_rpt"/>
</dbReference>
<dbReference type="Pfam" id="PF12951">
    <property type="entry name" value="PATR"/>
    <property type="match status" value="3"/>
</dbReference>
<dbReference type="SMART" id="SM00869">
    <property type="entry name" value="Autotransporter"/>
    <property type="match status" value="1"/>
</dbReference>
<organism evidence="3 4">
    <name type="scientific">Sphingomonas echinoides</name>
    <dbReference type="NCBI Taxonomy" id="59803"/>
    <lineage>
        <taxon>Bacteria</taxon>
        <taxon>Pseudomonadati</taxon>
        <taxon>Pseudomonadota</taxon>
        <taxon>Alphaproteobacteria</taxon>
        <taxon>Sphingomonadales</taxon>
        <taxon>Sphingomonadaceae</taxon>
        <taxon>Sphingomonas</taxon>
    </lineage>
</organism>
<evidence type="ECO:0000259" key="2">
    <source>
        <dbReference type="PROSITE" id="PS51208"/>
    </source>
</evidence>
<dbReference type="InterPro" id="IPR006315">
    <property type="entry name" value="OM_autotransptr_brl_dom"/>
</dbReference>
<evidence type="ECO:0000313" key="4">
    <source>
        <dbReference type="Proteomes" id="UP001279660"/>
    </source>
</evidence>
<gene>
    <name evidence="3" type="ORF">SIL82_05355</name>
</gene>
<name>A0ABU4PJ69_9SPHN</name>
<dbReference type="EMBL" id="JAWXXV010000001">
    <property type="protein sequence ID" value="MDX5983680.1"/>
    <property type="molecule type" value="Genomic_DNA"/>
</dbReference>
<proteinExistence type="predicted"/>
<dbReference type="SUPFAM" id="SSF103515">
    <property type="entry name" value="Autotransporter"/>
    <property type="match status" value="1"/>
</dbReference>
<protein>
    <submittedName>
        <fullName evidence="3">Autotransporter domain-containing protein</fullName>
    </submittedName>
</protein>
<dbReference type="NCBIfam" id="TIGR01414">
    <property type="entry name" value="autotrans_barl"/>
    <property type="match status" value="1"/>
</dbReference>
<keyword evidence="4" id="KW-1185">Reference proteome</keyword>
<dbReference type="Gene3D" id="2.40.128.130">
    <property type="entry name" value="Autotransporter beta-domain"/>
    <property type="match status" value="1"/>
</dbReference>